<dbReference type="Proteomes" id="UP000663881">
    <property type="component" value="Unassembled WGS sequence"/>
</dbReference>
<proteinExistence type="predicted"/>
<feature type="signal peptide" evidence="1">
    <location>
        <begin position="1"/>
        <end position="18"/>
    </location>
</feature>
<accession>A0A819T7R0</accession>
<dbReference type="AlphaFoldDB" id="A0A819T7R0"/>
<name>A0A819T7R0_9BILA</name>
<evidence type="ECO:0000256" key="1">
    <source>
        <dbReference type="SAM" id="SignalP"/>
    </source>
</evidence>
<dbReference type="EMBL" id="CAJOAY010004794">
    <property type="protein sequence ID" value="CAF4083566.1"/>
    <property type="molecule type" value="Genomic_DNA"/>
</dbReference>
<evidence type="ECO:0000313" key="2">
    <source>
        <dbReference type="EMBL" id="CAF4083566.1"/>
    </source>
</evidence>
<protein>
    <submittedName>
        <fullName evidence="2">Uncharacterized protein</fullName>
    </submittedName>
</protein>
<reference evidence="2" key="1">
    <citation type="submission" date="2021-02" db="EMBL/GenBank/DDBJ databases">
        <authorList>
            <person name="Nowell W R."/>
        </authorList>
    </citation>
    <scope>NUCLEOTIDE SEQUENCE</scope>
</reference>
<organism evidence="2 3">
    <name type="scientific">Adineta steineri</name>
    <dbReference type="NCBI Taxonomy" id="433720"/>
    <lineage>
        <taxon>Eukaryota</taxon>
        <taxon>Metazoa</taxon>
        <taxon>Spiralia</taxon>
        <taxon>Gnathifera</taxon>
        <taxon>Rotifera</taxon>
        <taxon>Eurotatoria</taxon>
        <taxon>Bdelloidea</taxon>
        <taxon>Adinetida</taxon>
        <taxon>Adinetidae</taxon>
        <taxon>Adineta</taxon>
    </lineage>
</organism>
<feature type="chain" id="PRO_5032570644" evidence="1">
    <location>
        <begin position="19"/>
        <end position="96"/>
    </location>
</feature>
<comment type="caution">
    <text evidence="2">The sequence shown here is derived from an EMBL/GenBank/DDBJ whole genome shotgun (WGS) entry which is preliminary data.</text>
</comment>
<sequence length="96" mass="11532">MLFMNYLLYLILFYEINGLPQINLDLTHWTSNTESNSSLQHDCLHVAGWIENEESDPYEIISYCMSEWPSRWNIKKNNQDQYFTFAQLYQLNIISE</sequence>
<evidence type="ECO:0000313" key="3">
    <source>
        <dbReference type="Proteomes" id="UP000663881"/>
    </source>
</evidence>
<keyword evidence="1" id="KW-0732">Signal</keyword>
<gene>
    <name evidence="2" type="ORF">OKA104_LOCUS34711</name>
</gene>